<reference evidence="4" key="1">
    <citation type="submission" date="2020-10" db="EMBL/GenBank/DDBJ databases">
        <authorList>
            <person name="Gilroy R."/>
        </authorList>
    </citation>
    <scope>NUCLEOTIDE SEQUENCE</scope>
    <source>
        <strain evidence="4">ChiSjej5B23-6657</strain>
    </source>
</reference>
<dbReference type="InterPro" id="IPR050624">
    <property type="entry name" value="HTH-type_Tx_Regulator"/>
</dbReference>
<dbReference type="Pfam" id="PF14278">
    <property type="entry name" value="TetR_C_8"/>
    <property type="match status" value="1"/>
</dbReference>
<organism evidence="4 5">
    <name type="scientific">Candidatus Pullilachnospira gallistercoris</name>
    <dbReference type="NCBI Taxonomy" id="2840911"/>
    <lineage>
        <taxon>Bacteria</taxon>
        <taxon>Bacillati</taxon>
        <taxon>Bacillota</taxon>
        <taxon>Clostridia</taxon>
        <taxon>Lachnospirales</taxon>
        <taxon>Lachnospiraceae</taxon>
        <taxon>Lachnospiraceae incertae sedis</taxon>
        <taxon>Candidatus Pullilachnospira</taxon>
    </lineage>
</organism>
<dbReference type="InterPro" id="IPR009057">
    <property type="entry name" value="Homeodomain-like_sf"/>
</dbReference>
<dbReference type="Proteomes" id="UP000823912">
    <property type="component" value="Unassembled WGS sequence"/>
</dbReference>
<evidence type="ECO:0000313" key="4">
    <source>
        <dbReference type="EMBL" id="HIR70396.1"/>
    </source>
</evidence>
<dbReference type="EMBL" id="DVHM01000061">
    <property type="protein sequence ID" value="HIR70396.1"/>
    <property type="molecule type" value="Genomic_DNA"/>
</dbReference>
<protein>
    <submittedName>
        <fullName evidence="4">TetR/AcrR family transcriptional regulator</fullName>
    </submittedName>
</protein>
<accession>A0A9D1JA85</accession>
<sequence length="192" mass="22659">MNTKNNKKFQETEQMICNTFLELLNKKSFSEITITEICREAGITRATFYAHCKDTRELMSRTDAMLSADMASSLWQYNSSHDESWRLEDCFRQLFDHIKSHRQFYRIYISHIQILPLFEKLPDAYLQISGRDIYGSNLQLDGVNARTLEFHSSFFYAGMTAFLSVWLKGDCRESTEELLKLIYDQYHPSQMQ</sequence>
<comment type="caution">
    <text evidence="4">The sequence shown here is derived from an EMBL/GenBank/DDBJ whole genome shotgun (WGS) entry which is preliminary data.</text>
</comment>
<keyword evidence="1 2" id="KW-0238">DNA-binding</keyword>
<dbReference type="GO" id="GO:0003677">
    <property type="term" value="F:DNA binding"/>
    <property type="evidence" value="ECO:0007669"/>
    <property type="project" value="UniProtKB-UniRule"/>
</dbReference>
<gene>
    <name evidence="4" type="ORF">IAA55_03855</name>
</gene>
<dbReference type="PANTHER" id="PTHR43479">
    <property type="entry name" value="ACREF/ENVCD OPERON REPRESSOR-RELATED"/>
    <property type="match status" value="1"/>
</dbReference>
<name>A0A9D1JA85_9FIRM</name>
<feature type="domain" description="HTH tetR-type" evidence="3">
    <location>
        <begin position="10"/>
        <end position="70"/>
    </location>
</feature>
<dbReference type="InterPro" id="IPR001647">
    <property type="entry name" value="HTH_TetR"/>
</dbReference>
<evidence type="ECO:0000256" key="1">
    <source>
        <dbReference type="ARBA" id="ARBA00023125"/>
    </source>
</evidence>
<dbReference type="PROSITE" id="PS50977">
    <property type="entry name" value="HTH_TETR_2"/>
    <property type="match status" value="1"/>
</dbReference>
<dbReference type="InterPro" id="IPR039532">
    <property type="entry name" value="TetR_C_Firmicutes"/>
</dbReference>
<proteinExistence type="predicted"/>
<dbReference type="Pfam" id="PF00440">
    <property type="entry name" value="TetR_N"/>
    <property type="match status" value="1"/>
</dbReference>
<feature type="DNA-binding region" description="H-T-H motif" evidence="2">
    <location>
        <begin position="33"/>
        <end position="52"/>
    </location>
</feature>
<dbReference type="PANTHER" id="PTHR43479:SF7">
    <property type="entry name" value="TETR-FAMILY TRANSCRIPTIONAL REGULATOR"/>
    <property type="match status" value="1"/>
</dbReference>
<dbReference type="AlphaFoldDB" id="A0A9D1JA85"/>
<dbReference type="Gene3D" id="1.10.357.10">
    <property type="entry name" value="Tetracycline Repressor, domain 2"/>
    <property type="match status" value="1"/>
</dbReference>
<reference evidence="4" key="2">
    <citation type="journal article" date="2021" name="PeerJ">
        <title>Extensive microbial diversity within the chicken gut microbiome revealed by metagenomics and culture.</title>
        <authorList>
            <person name="Gilroy R."/>
            <person name="Ravi A."/>
            <person name="Getino M."/>
            <person name="Pursley I."/>
            <person name="Horton D.L."/>
            <person name="Alikhan N.F."/>
            <person name="Baker D."/>
            <person name="Gharbi K."/>
            <person name="Hall N."/>
            <person name="Watson M."/>
            <person name="Adriaenssens E.M."/>
            <person name="Foster-Nyarko E."/>
            <person name="Jarju S."/>
            <person name="Secka A."/>
            <person name="Antonio M."/>
            <person name="Oren A."/>
            <person name="Chaudhuri R.R."/>
            <person name="La Ragione R."/>
            <person name="Hildebrand F."/>
            <person name="Pallen M.J."/>
        </authorList>
    </citation>
    <scope>NUCLEOTIDE SEQUENCE</scope>
    <source>
        <strain evidence="4">ChiSjej5B23-6657</strain>
    </source>
</reference>
<evidence type="ECO:0000313" key="5">
    <source>
        <dbReference type="Proteomes" id="UP000823912"/>
    </source>
</evidence>
<dbReference type="SUPFAM" id="SSF46689">
    <property type="entry name" value="Homeodomain-like"/>
    <property type="match status" value="1"/>
</dbReference>
<evidence type="ECO:0000259" key="3">
    <source>
        <dbReference type="PROSITE" id="PS50977"/>
    </source>
</evidence>
<evidence type="ECO:0000256" key="2">
    <source>
        <dbReference type="PROSITE-ProRule" id="PRU00335"/>
    </source>
</evidence>